<dbReference type="EMBL" id="AUYB01000098">
    <property type="protein sequence ID" value="KZN39747.1"/>
    <property type="molecule type" value="Genomic_DNA"/>
</dbReference>
<reference evidence="1 2" key="1">
    <citation type="submission" date="2013-07" db="EMBL/GenBank/DDBJ databases">
        <title>Comparative Genomic and Metabolomic Analysis of Twelve Strains of Pseudoalteromonas luteoviolacea.</title>
        <authorList>
            <person name="Vynne N.G."/>
            <person name="Mansson M."/>
            <person name="Gram L."/>
        </authorList>
    </citation>
    <scope>NUCLEOTIDE SEQUENCE [LARGE SCALE GENOMIC DNA]</scope>
    <source>
        <strain evidence="1 2">DSM 6061</strain>
    </source>
</reference>
<dbReference type="RefSeq" id="WP_063365087.1">
    <property type="nucleotide sequence ID" value="NZ_AQHB01000022.1"/>
</dbReference>
<protein>
    <submittedName>
        <fullName evidence="1">Uncharacterized protein</fullName>
    </submittedName>
</protein>
<dbReference type="AlphaFoldDB" id="A0A166X719"/>
<accession>A0A166X719</accession>
<gene>
    <name evidence="1" type="ORF">N475_13385</name>
</gene>
<dbReference type="PATRIC" id="fig|1365250.3.peg.1908"/>
<name>A0A166X719_9GAMM</name>
<comment type="caution">
    <text evidence="1">The sequence shown here is derived from an EMBL/GenBank/DDBJ whole genome shotgun (WGS) entry which is preliminary data.</text>
</comment>
<proteinExistence type="predicted"/>
<sequence>MYKYLIMLVLLISGCTASLWEPEYQRESLNGFYVKSDTRELFVTTTETAYLLAIDEAFGEALKLSRQVEFIPHFDDFKLDSKNRVKGSVTLTVAEKELSPKLVSHLESLGFTKNNPEEKLQLKRQVTGKRYLIEGELPLEKLQNEYPILIAQPRTFTQTAGRIIATPATITIDAVVTVPAVFLAATIMAAGSP</sequence>
<keyword evidence="2" id="KW-1185">Reference proteome</keyword>
<organism evidence="1 2">
    <name type="scientific">Pseudoalteromonas luteoviolacea DSM 6061</name>
    <dbReference type="NCBI Taxonomy" id="1365250"/>
    <lineage>
        <taxon>Bacteria</taxon>
        <taxon>Pseudomonadati</taxon>
        <taxon>Pseudomonadota</taxon>
        <taxon>Gammaproteobacteria</taxon>
        <taxon>Alteromonadales</taxon>
        <taxon>Pseudoalteromonadaceae</taxon>
        <taxon>Pseudoalteromonas</taxon>
    </lineage>
</organism>
<dbReference type="Proteomes" id="UP000076643">
    <property type="component" value="Unassembled WGS sequence"/>
</dbReference>
<evidence type="ECO:0000313" key="2">
    <source>
        <dbReference type="Proteomes" id="UP000076643"/>
    </source>
</evidence>
<dbReference type="PROSITE" id="PS51257">
    <property type="entry name" value="PROKAR_LIPOPROTEIN"/>
    <property type="match status" value="1"/>
</dbReference>
<evidence type="ECO:0000313" key="1">
    <source>
        <dbReference type="EMBL" id="KZN39747.1"/>
    </source>
</evidence>